<evidence type="ECO:0000256" key="7">
    <source>
        <dbReference type="ARBA" id="ARBA00022540"/>
    </source>
</evidence>
<evidence type="ECO:0000256" key="4">
    <source>
        <dbReference type="ARBA" id="ARBA00022490"/>
    </source>
</evidence>
<keyword evidence="8" id="KW-0597">Phosphoprotein</keyword>
<feature type="compositionally biased region" description="Low complexity" evidence="17">
    <location>
        <begin position="393"/>
        <end position="402"/>
    </location>
</feature>
<dbReference type="InterPro" id="IPR016024">
    <property type="entry name" value="ARM-type_fold"/>
</dbReference>
<feature type="compositionally biased region" description="Basic and acidic residues" evidence="17">
    <location>
        <begin position="423"/>
        <end position="432"/>
    </location>
</feature>
<dbReference type="Proteomes" id="UP000007264">
    <property type="component" value="Unassembled WGS sequence"/>
</dbReference>
<dbReference type="InterPro" id="IPR003307">
    <property type="entry name" value="W2_domain"/>
</dbReference>
<dbReference type="PANTHER" id="PTHR23253">
    <property type="entry name" value="EUKARYOTIC TRANSLATION INITIATION FACTOR 4 GAMMA"/>
    <property type="match status" value="1"/>
</dbReference>
<sequence>MSSTNPICLCCTWYFVHLVFAGTPLNNVCVVQLGLLVSEDPDEEKRQKEFKSMLNKITPDNYETIRDKIIAVGITSPGTLQGLIDQVFDKALSEPSFSEIYATLCFDLNKELPSFKDESGEEGAQEITFRRILLNKCQEEFEEGDAAMKAVEAREKAEQEKADAKVRLDHAGLPLLQARRRALGNIQFIGQLYKQKMLTEKIMHSCIFTLLGEVENIKAEDVECLVKLLVTIGAPLDANPKNKDRMEAYFSRLGRLSAHPKLESRHKFMVQDVIELRAHNWVARRKVEGPKKIEDIHKDARMELQRQRMAPMPDRGDRRRGGPPMDRAPLPQRPVERSDRVDAPIRPMNRAPSQEWLTQSSLRPGGGAPRTSPAEPTVSLRPGGPGAAGAGAGARSASGSSLRTPSPARDVSPAPAAAPAQEPEPKAEEMKELPREVVEGRAKLLAKEFLSNADIKELVLSLRELQQHRADFVVVIEGFFNGTFEAKNVDRNELLDLLIRITTPPESVVEGDVVERALKVVLDSLDQTIIDVPFASTLVGQAIGTLAAKGVVSLKSLAEHVLTAESPDAEPREEGEDTVLVDMDGAVKLIAAALSQFRQDSSVQETVKAWRETGLDLTSFMPSYEREDAGALPKLLVKQGLQFLYPLAGVEQYLPGALKEGKSADEIIAWMDQDASDACSLPEFSRFVTLQVLQSSLGDGKEVNLDGPALAETSTEVKVVRKASGAEGPKDLQQAVIAATVEFFAQSAGRKGLLRRLLTDLHAAEVVSGAALQAWRYNTNDTEAVKDVSTWLDELKESDEQEEE</sequence>
<dbReference type="GO" id="GO:0003743">
    <property type="term" value="F:translation initiation factor activity"/>
    <property type="evidence" value="ECO:0007669"/>
    <property type="project" value="UniProtKB-KW"/>
</dbReference>
<gene>
    <name evidence="21" type="ORF">COCSUDRAFT_31629</name>
</gene>
<evidence type="ECO:0000256" key="1">
    <source>
        <dbReference type="ARBA" id="ARBA00004496"/>
    </source>
</evidence>
<feature type="compositionally biased region" description="Basic and acidic residues" evidence="17">
    <location>
        <begin position="334"/>
        <end position="343"/>
    </location>
</feature>
<comment type="caution">
    <text evidence="21">The sequence shown here is derived from an EMBL/GenBank/DDBJ whole genome shotgun (WGS) entry which is preliminary data.</text>
</comment>
<dbReference type="RefSeq" id="XP_005643336.1">
    <property type="nucleotide sequence ID" value="XM_005643279.1"/>
</dbReference>
<feature type="chain" id="PRO_5003637056" description="Eukaryotic translation initiation factor 4 gamma 2" evidence="18">
    <location>
        <begin position="22"/>
        <end position="804"/>
    </location>
</feature>
<evidence type="ECO:0000256" key="18">
    <source>
        <dbReference type="SAM" id="SignalP"/>
    </source>
</evidence>
<dbReference type="PANTHER" id="PTHR23253:SF9">
    <property type="entry name" value="EUKARYOTIC TRANSLATION INITIATION FACTOR 4 GAMMA 2"/>
    <property type="match status" value="1"/>
</dbReference>
<dbReference type="GO" id="GO:0006417">
    <property type="term" value="P:regulation of translation"/>
    <property type="evidence" value="ECO:0007669"/>
    <property type="project" value="UniProtKB-KW"/>
</dbReference>
<keyword evidence="7" id="KW-0396">Initiation factor</keyword>
<evidence type="ECO:0000256" key="10">
    <source>
        <dbReference type="ARBA" id="ARBA00022845"/>
    </source>
</evidence>
<keyword evidence="9" id="KW-0832">Ubl conjugation</keyword>
<evidence type="ECO:0000256" key="9">
    <source>
        <dbReference type="ARBA" id="ARBA00022843"/>
    </source>
</evidence>
<keyword evidence="3" id="KW-0488">Methylation</keyword>
<evidence type="ECO:0000256" key="13">
    <source>
        <dbReference type="ARBA" id="ARBA00022990"/>
    </source>
</evidence>
<evidence type="ECO:0000256" key="2">
    <source>
        <dbReference type="ARBA" id="ARBA00005775"/>
    </source>
</evidence>
<dbReference type="GO" id="GO:0003729">
    <property type="term" value="F:mRNA binding"/>
    <property type="evidence" value="ECO:0007669"/>
    <property type="project" value="TreeGrafter"/>
</dbReference>
<keyword evidence="18" id="KW-0732">Signal</keyword>
<keyword evidence="4" id="KW-0963">Cytoplasm</keyword>
<comment type="subcellular location">
    <subcellularLocation>
        <location evidence="1">Cytoplasm</location>
    </subcellularLocation>
</comment>
<evidence type="ECO:0000256" key="3">
    <source>
        <dbReference type="ARBA" id="ARBA00022481"/>
    </source>
</evidence>
<dbReference type="SMART" id="SM00543">
    <property type="entry name" value="MIF4G"/>
    <property type="match status" value="1"/>
</dbReference>
<dbReference type="GeneID" id="17036721"/>
<feature type="domain" description="W2" evidence="19">
    <location>
        <begin position="637"/>
        <end position="804"/>
    </location>
</feature>
<dbReference type="KEGG" id="csl:COCSUDRAFT_31629"/>
<feature type="region of interest" description="Disordered" evidence="17">
    <location>
        <begin position="303"/>
        <end position="432"/>
    </location>
</feature>
<comment type="similarity">
    <text evidence="2">Belongs to the eukaryotic initiation factor 4G family.</text>
</comment>
<evidence type="ECO:0000313" key="22">
    <source>
        <dbReference type="Proteomes" id="UP000007264"/>
    </source>
</evidence>
<dbReference type="EMBL" id="AGSI01000022">
    <property type="protein sequence ID" value="EIE18792.1"/>
    <property type="molecule type" value="Genomic_DNA"/>
</dbReference>
<dbReference type="InterPro" id="IPR003890">
    <property type="entry name" value="MIF4G-like_typ-3"/>
</dbReference>
<proteinExistence type="inferred from homology"/>
<dbReference type="PROSITE" id="PS51363">
    <property type="entry name" value="W2"/>
    <property type="match status" value="1"/>
</dbReference>
<comment type="function">
    <text evidence="14">Appears to play a role in the switch from cap-dependent to IRES-mediated translation during mitosis, apoptosis and viral infection. Cleaved by some caspases and viral proteases.</text>
</comment>
<keyword evidence="12" id="KW-0648">Protein biosynthesis</keyword>
<feature type="domain" description="MI" evidence="20">
    <location>
        <begin position="437"/>
        <end position="562"/>
    </location>
</feature>
<evidence type="ECO:0000256" key="16">
    <source>
        <dbReference type="ARBA" id="ARBA00046720"/>
    </source>
</evidence>
<dbReference type="Pfam" id="PF02854">
    <property type="entry name" value="MIF4G"/>
    <property type="match status" value="1"/>
</dbReference>
<evidence type="ECO:0000256" key="15">
    <source>
        <dbReference type="ARBA" id="ARBA00040449"/>
    </source>
</evidence>
<evidence type="ECO:0000259" key="20">
    <source>
        <dbReference type="PROSITE" id="PS51366"/>
    </source>
</evidence>
<dbReference type="PROSITE" id="PS51366">
    <property type="entry name" value="MI"/>
    <property type="match status" value="1"/>
</dbReference>
<feature type="compositionally biased region" description="Gly residues" evidence="17">
    <location>
        <begin position="383"/>
        <end position="392"/>
    </location>
</feature>
<dbReference type="STRING" id="574566.I0YK73"/>
<keyword evidence="5" id="KW-0678">Repressor</keyword>
<evidence type="ECO:0000259" key="19">
    <source>
        <dbReference type="PROSITE" id="PS51363"/>
    </source>
</evidence>
<dbReference type="SUPFAM" id="SSF48371">
    <property type="entry name" value="ARM repeat"/>
    <property type="match status" value="2"/>
</dbReference>
<dbReference type="GO" id="GO:0010494">
    <property type="term" value="C:cytoplasmic stress granule"/>
    <property type="evidence" value="ECO:0007669"/>
    <property type="project" value="UniProtKB-ARBA"/>
</dbReference>
<name>I0YK73_COCSC</name>
<dbReference type="OrthoDB" id="514038at2759"/>
<evidence type="ECO:0000256" key="8">
    <source>
        <dbReference type="ARBA" id="ARBA00022553"/>
    </source>
</evidence>
<accession>I0YK73</accession>
<evidence type="ECO:0000256" key="6">
    <source>
        <dbReference type="ARBA" id="ARBA00022499"/>
    </source>
</evidence>
<evidence type="ECO:0000256" key="12">
    <source>
        <dbReference type="ARBA" id="ARBA00022917"/>
    </source>
</evidence>
<dbReference type="GO" id="GO:0016281">
    <property type="term" value="C:eukaryotic translation initiation factor 4F complex"/>
    <property type="evidence" value="ECO:0007669"/>
    <property type="project" value="TreeGrafter"/>
</dbReference>
<keyword evidence="10" id="KW-0810">Translation regulation</keyword>
<dbReference type="AlphaFoldDB" id="I0YK73"/>
<feature type="signal peptide" evidence="18">
    <location>
        <begin position="1"/>
        <end position="21"/>
    </location>
</feature>
<keyword evidence="13" id="KW-0007">Acetylation</keyword>
<feature type="compositionally biased region" description="Polar residues" evidence="17">
    <location>
        <begin position="351"/>
        <end position="362"/>
    </location>
</feature>
<protein>
    <recommendedName>
        <fullName evidence="15">Eukaryotic translation initiation factor 4 gamma 2</fullName>
    </recommendedName>
</protein>
<keyword evidence="6" id="KW-1017">Isopeptide bond</keyword>
<dbReference type="eggNOG" id="KOG0401">
    <property type="taxonomic scope" value="Eukaryota"/>
</dbReference>
<dbReference type="FunFam" id="1.25.40.180:FF:000020">
    <property type="entry name" value="Eukaryotic translation initiation factor subunit"/>
    <property type="match status" value="1"/>
</dbReference>
<evidence type="ECO:0000313" key="21">
    <source>
        <dbReference type="EMBL" id="EIE18792.1"/>
    </source>
</evidence>
<reference evidence="21 22" key="1">
    <citation type="journal article" date="2012" name="Genome Biol.">
        <title>The genome of the polar eukaryotic microalga coccomyxa subellipsoidea reveals traits of cold adaptation.</title>
        <authorList>
            <person name="Blanc G."/>
            <person name="Agarkova I."/>
            <person name="Grimwood J."/>
            <person name="Kuo A."/>
            <person name="Brueggeman A."/>
            <person name="Dunigan D."/>
            <person name="Gurnon J."/>
            <person name="Ladunga I."/>
            <person name="Lindquist E."/>
            <person name="Lucas S."/>
            <person name="Pangilinan J."/>
            <person name="Proschold T."/>
            <person name="Salamov A."/>
            <person name="Schmutz J."/>
            <person name="Weeks D."/>
            <person name="Yamada T."/>
            <person name="Claverie J.M."/>
            <person name="Grigoriev I."/>
            <person name="Van Etten J."/>
            <person name="Lomsadze A."/>
            <person name="Borodovsky M."/>
        </authorList>
    </citation>
    <scope>NUCLEOTIDE SEQUENCE [LARGE SCALE GENOMIC DNA]</scope>
    <source>
        <strain evidence="21 22">C-169</strain>
    </source>
</reference>
<evidence type="ECO:0000256" key="11">
    <source>
        <dbReference type="ARBA" id="ARBA00022884"/>
    </source>
</evidence>
<dbReference type="InterPro" id="IPR003891">
    <property type="entry name" value="Initiation_fac_eIF4g_MI"/>
</dbReference>
<evidence type="ECO:0000256" key="17">
    <source>
        <dbReference type="SAM" id="MobiDB-lite"/>
    </source>
</evidence>
<evidence type="ECO:0000256" key="5">
    <source>
        <dbReference type="ARBA" id="ARBA00022491"/>
    </source>
</evidence>
<comment type="subunit">
    <text evidence="16">Interacts with the serine/threonine protein kinases MKNK1 and MKNK2. Binds EIF4A and EIF3. Interacts with MIF4GD. Interacts with DAZAP2.</text>
</comment>
<keyword evidence="22" id="KW-1185">Reference proteome</keyword>
<evidence type="ECO:0000256" key="14">
    <source>
        <dbReference type="ARBA" id="ARBA00037759"/>
    </source>
</evidence>
<organism evidence="21 22">
    <name type="scientific">Coccomyxa subellipsoidea (strain C-169)</name>
    <name type="common">Green microalga</name>
    <dbReference type="NCBI Taxonomy" id="574566"/>
    <lineage>
        <taxon>Eukaryota</taxon>
        <taxon>Viridiplantae</taxon>
        <taxon>Chlorophyta</taxon>
        <taxon>core chlorophytes</taxon>
        <taxon>Trebouxiophyceae</taxon>
        <taxon>Trebouxiophyceae incertae sedis</taxon>
        <taxon>Coccomyxaceae</taxon>
        <taxon>Coccomyxa</taxon>
        <taxon>Coccomyxa subellipsoidea</taxon>
    </lineage>
</organism>
<keyword evidence="11" id="KW-0694">RNA-binding</keyword>
<dbReference type="Gene3D" id="1.25.40.180">
    <property type="match status" value="3"/>
</dbReference>